<dbReference type="Proteomes" id="UP000006852">
    <property type="component" value="Chromosome"/>
</dbReference>
<accession>F2NV74</accession>
<dbReference type="InterPro" id="IPR036679">
    <property type="entry name" value="FlgN-like_sf"/>
</dbReference>
<name>F2NV74_TRES6</name>
<dbReference type="KEGG" id="tsu:Tresu_0352"/>
<sequence>MEQKISKEELDERVAILKKFRMLLEQQRKKFQEYLKVLESQENKIAEEDSDSLIAHSELEAQIVQGIGSLQKVIVPMQELYNKSGAAFYNPKEALPVSQIQDDLSKLQSQVLAQNEKNRSLLKVRMVQLKKQISDFRNPYRSLNSIYAQKSSSSGTRIQIEV</sequence>
<gene>
    <name evidence="2" type="ordered locus">Tresu_0352</name>
</gene>
<evidence type="ECO:0000256" key="1">
    <source>
        <dbReference type="SAM" id="Coils"/>
    </source>
</evidence>
<dbReference type="eggNOG" id="ENOG50343Q9">
    <property type="taxonomic scope" value="Bacteria"/>
</dbReference>
<dbReference type="GeneID" id="302997567"/>
<dbReference type="RefSeq" id="WP_013700618.1">
    <property type="nucleotide sequence ID" value="NC_015385.1"/>
</dbReference>
<keyword evidence="3" id="KW-1185">Reference proteome</keyword>
<evidence type="ECO:0000313" key="2">
    <source>
        <dbReference type="EMBL" id="AEB13309.1"/>
    </source>
</evidence>
<evidence type="ECO:0000313" key="3">
    <source>
        <dbReference type="Proteomes" id="UP000006852"/>
    </source>
</evidence>
<reference evidence="3" key="2">
    <citation type="submission" date="2011-04" db="EMBL/GenBank/DDBJ databases">
        <title>The complete genome of chromosome of Treponema succinifaciens DSM 2489.</title>
        <authorList>
            <person name="Lucas S."/>
            <person name="Copeland A."/>
            <person name="Lapidus A."/>
            <person name="Bruce D."/>
            <person name="Goodwin L."/>
            <person name="Pitluck S."/>
            <person name="Peters L."/>
            <person name="Kyrpides N."/>
            <person name="Mavromatis K."/>
            <person name="Ivanova N."/>
            <person name="Ovchinnikova G."/>
            <person name="Teshima H."/>
            <person name="Detter J.C."/>
            <person name="Tapia R."/>
            <person name="Han C."/>
            <person name="Land M."/>
            <person name="Hauser L."/>
            <person name="Markowitz V."/>
            <person name="Cheng J.-F."/>
            <person name="Hugenholtz P."/>
            <person name="Woyke T."/>
            <person name="Wu D."/>
            <person name="Gronow S."/>
            <person name="Wellnitz S."/>
            <person name="Brambilla E."/>
            <person name="Klenk H.-P."/>
            <person name="Eisen J.A."/>
        </authorList>
    </citation>
    <scope>NUCLEOTIDE SEQUENCE [LARGE SCALE GENOMIC DNA]</scope>
    <source>
        <strain evidence="3">ATCC 33096 / DSM 2489 / 6091</strain>
    </source>
</reference>
<evidence type="ECO:0008006" key="4">
    <source>
        <dbReference type="Google" id="ProtNLM"/>
    </source>
</evidence>
<organism evidence="2 3">
    <name type="scientific">Treponema succinifaciens (strain ATCC 33096 / DSM 2489 / 6091)</name>
    <dbReference type="NCBI Taxonomy" id="869209"/>
    <lineage>
        <taxon>Bacteria</taxon>
        <taxon>Pseudomonadati</taxon>
        <taxon>Spirochaetota</taxon>
        <taxon>Spirochaetia</taxon>
        <taxon>Spirochaetales</taxon>
        <taxon>Treponemataceae</taxon>
        <taxon>Treponema</taxon>
    </lineage>
</organism>
<dbReference type="SUPFAM" id="SSF140566">
    <property type="entry name" value="FlgN-like"/>
    <property type="match status" value="1"/>
</dbReference>
<keyword evidence="1" id="KW-0175">Coiled coil</keyword>
<protein>
    <recommendedName>
        <fullName evidence="4">FlgN family protein</fullName>
    </recommendedName>
</protein>
<dbReference type="OrthoDB" id="361199at2"/>
<feature type="coiled-coil region" evidence="1">
    <location>
        <begin position="97"/>
        <end position="132"/>
    </location>
</feature>
<dbReference type="GO" id="GO:0044780">
    <property type="term" value="P:bacterial-type flagellum assembly"/>
    <property type="evidence" value="ECO:0007669"/>
    <property type="project" value="InterPro"/>
</dbReference>
<proteinExistence type="predicted"/>
<reference evidence="2 3" key="1">
    <citation type="journal article" date="2011" name="Stand. Genomic Sci.">
        <title>Complete genome sequence of Treponema succinifaciens type strain (6091).</title>
        <authorList>
            <person name="Han C."/>
            <person name="Gronow S."/>
            <person name="Teshima H."/>
            <person name="Lapidus A."/>
            <person name="Nolan M."/>
            <person name="Lucas S."/>
            <person name="Hammon N."/>
            <person name="Deshpande S."/>
            <person name="Cheng J.F."/>
            <person name="Zeytun A."/>
            <person name="Tapia R."/>
            <person name="Goodwin L."/>
            <person name="Pitluck S."/>
            <person name="Liolios K."/>
            <person name="Pagani I."/>
            <person name="Ivanova N."/>
            <person name="Mavromatis K."/>
            <person name="Mikhailova N."/>
            <person name="Huntemann M."/>
            <person name="Pati A."/>
            <person name="Chen A."/>
            <person name="Palaniappan K."/>
            <person name="Land M."/>
            <person name="Hauser L."/>
            <person name="Brambilla E.M."/>
            <person name="Rohde M."/>
            <person name="Goker M."/>
            <person name="Woyke T."/>
            <person name="Bristow J."/>
            <person name="Eisen J.A."/>
            <person name="Markowitz V."/>
            <person name="Hugenholtz P."/>
            <person name="Kyrpides N.C."/>
            <person name="Klenk H.P."/>
            <person name="Detter J.C."/>
        </authorList>
    </citation>
    <scope>NUCLEOTIDE SEQUENCE [LARGE SCALE GENOMIC DNA]</scope>
    <source>
        <strain evidence="3">ATCC 33096 / DSM 2489 / 6091</strain>
    </source>
</reference>
<dbReference type="STRING" id="869209.Tresu_0352"/>
<dbReference type="AlphaFoldDB" id="F2NV74"/>
<dbReference type="HOGENOM" id="CLU_1677080_0_0_12"/>
<dbReference type="EMBL" id="CP002631">
    <property type="protein sequence ID" value="AEB13309.1"/>
    <property type="molecule type" value="Genomic_DNA"/>
</dbReference>